<organism evidence="2 3">
    <name type="scientific">Emticicia soli</name>
    <dbReference type="NCBI Taxonomy" id="2027878"/>
    <lineage>
        <taxon>Bacteria</taxon>
        <taxon>Pseudomonadati</taxon>
        <taxon>Bacteroidota</taxon>
        <taxon>Cytophagia</taxon>
        <taxon>Cytophagales</taxon>
        <taxon>Leadbetterellaceae</taxon>
        <taxon>Emticicia</taxon>
    </lineage>
</organism>
<dbReference type="GO" id="GO:0016787">
    <property type="term" value="F:hydrolase activity"/>
    <property type="evidence" value="ECO:0007669"/>
    <property type="project" value="UniProtKB-KW"/>
</dbReference>
<dbReference type="PANTHER" id="PTHR31047">
    <property type="entry name" value="MEIOTICALLY UP-REGULATED GENE 157 PROTEIN"/>
    <property type="match status" value="1"/>
</dbReference>
<dbReference type="InterPro" id="IPR012341">
    <property type="entry name" value="6hp_glycosidase-like_sf"/>
</dbReference>
<gene>
    <name evidence="2" type="ORF">ACFSR2_09090</name>
</gene>
<accession>A0ABW5J4T8</accession>
<dbReference type="RefSeq" id="WP_340234923.1">
    <property type="nucleotide sequence ID" value="NZ_JBBEWC010000003.1"/>
</dbReference>
<dbReference type="SUPFAM" id="SSF48208">
    <property type="entry name" value="Six-hairpin glycosidases"/>
    <property type="match status" value="1"/>
</dbReference>
<sequence length="473" mass="53700">MQNLNRRTFIKTTSLAGIGLMAGNSVFAADFPTVRVAPEKRNFSSEAIEATIQRMKSAIKDKELAWLFENCFPNTLDTTVIFKTKNERPDTFVITGDIHAMWLRDSTAQVWPYLPLIKQDARLKDLIAGVINRQTECILIDPYANAFNDGPGKSEWVTDHTDMKPELHERKWELDSLCYTVRLAYHYWKTSGDTSVFDAKWFEAAKLIIATCKEQQRLTNRGKYRFGRTTSWSTDTVPGNGYGNNTKPNGLIHSVFRPSDDATVYPFLIPSNLFAVLSFRQLAEISEKVIKDAAFAKECTALANQVEAAIKKYAIIKHPVYGPIYAMEVDGFGNCLLQDDANVPNLLSQPYLGSLKTTDPIYQNTRRFVLSDSNPYFFKGKAAEGIGSPHTLVDQIWPMSIIMRAMTSNNDQEILSQLRFLKNTHAGTGFMHESFDKDDASKFTRKWFAWANTLFGEMLLKVERERPHLLKNV</sequence>
<dbReference type="Proteomes" id="UP001597510">
    <property type="component" value="Unassembled WGS sequence"/>
</dbReference>
<reference evidence="3" key="1">
    <citation type="journal article" date="2019" name="Int. J. Syst. Evol. Microbiol.">
        <title>The Global Catalogue of Microorganisms (GCM) 10K type strain sequencing project: providing services to taxonomists for standard genome sequencing and annotation.</title>
        <authorList>
            <consortium name="The Broad Institute Genomics Platform"/>
            <consortium name="The Broad Institute Genome Sequencing Center for Infectious Disease"/>
            <person name="Wu L."/>
            <person name="Ma J."/>
        </authorList>
    </citation>
    <scope>NUCLEOTIDE SEQUENCE [LARGE SCALE GENOMIC DNA]</scope>
    <source>
        <strain evidence="3">KCTC 52344</strain>
    </source>
</reference>
<dbReference type="InterPro" id="IPR008313">
    <property type="entry name" value="GH125"/>
</dbReference>
<evidence type="ECO:0000313" key="3">
    <source>
        <dbReference type="Proteomes" id="UP001597510"/>
    </source>
</evidence>
<dbReference type="EMBL" id="JBHULC010000008">
    <property type="protein sequence ID" value="MFD2521036.1"/>
    <property type="molecule type" value="Genomic_DNA"/>
</dbReference>
<name>A0ABW5J4T8_9BACT</name>
<feature type="chain" id="PRO_5045379852" evidence="1">
    <location>
        <begin position="29"/>
        <end position="473"/>
    </location>
</feature>
<dbReference type="Gene3D" id="1.50.10.10">
    <property type="match status" value="1"/>
</dbReference>
<protein>
    <submittedName>
        <fullName evidence="2">Glycoside hydrolase family 125 protein</fullName>
    </submittedName>
</protein>
<dbReference type="PROSITE" id="PS51318">
    <property type="entry name" value="TAT"/>
    <property type="match status" value="1"/>
</dbReference>
<proteinExistence type="predicted"/>
<keyword evidence="3" id="KW-1185">Reference proteome</keyword>
<comment type="caution">
    <text evidence="2">The sequence shown here is derived from an EMBL/GenBank/DDBJ whole genome shotgun (WGS) entry which is preliminary data.</text>
</comment>
<dbReference type="InterPro" id="IPR006311">
    <property type="entry name" value="TAT_signal"/>
</dbReference>
<evidence type="ECO:0000256" key="1">
    <source>
        <dbReference type="SAM" id="SignalP"/>
    </source>
</evidence>
<dbReference type="Pfam" id="PF06824">
    <property type="entry name" value="Glyco_hydro_125"/>
    <property type="match status" value="1"/>
</dbReference>
<keyword evidence="2" id="KW-0378">Hydrolase</keyword>
<keyword evidence="1" id="KW-0732">Signal</keyword>
<dbReference type="PANTHER" id="PTHR31047:SF0">
    <property type="entry name" value="MEIOTICALLY UP-REGULATED GENE 157 PROTEIN"/>
    <property type="match status" value="1"/>
</dbReference>
<feature type="signal peptide" evidence="1">
    <location>
        <begin position="1"/>
        <end position="28"/>
    </location>
</feature>
<dbReference type="InterPro" id="IPR008928">
    <property type="entry name" value="6-hairpin_glycosidase_sf"/>
</dbReference>
<dbReference type="SMART" id="SM01149">
    <property type="entry name" value="DUF1237"/>
    <property type="match status" value="1"/>
</dbReference>
<dbReference type="PIRSF" id="PIRSF028846">
    <property type="entry name" value="UCP028846"/>
    <property type="match status" value="1"/>
</dbReference>
<evidence type="ECO:0000313" key="2">
    <source>
        <dbReference type="EMBL" id="MFD2521036.1"/>
    </source>
</evidence>